<accession>A0A1H9C6H1</accession>
<sequence length="256" mass="29207">MLHAIAQRKSRIYRRYMGHKDDNDEKRVAAEDEITALILGPLKFLTPEERARFWHHLLIRCGANALPPKEPEDVHMELWKRFSGIERKVEPDLMVYLRYPDQTIPVIVELKWRAPLSGNDQLHLQWEHCLDEQGRKTGFHLFIAPETSAASAAMSSQEHGNPWQGRLLAVDWASIKDVLLRGGIFKTTEAKDWANNVCLTLERIGIRAFRGFTGLPVTSIPAPFYGNVFWGGVQGWTHIAYTPVPTIKPVVFFSSP</sequence>
<proteinExistence type="predicted"/>
<dbReference type="OrthoDB" id="6894511at2"/>
<dbReference type="RefSeq" id="WP_090206148.1">
    <property type="nucleotide sequence ID" value="NZ_FOFO01000012.1"/>
</dbReference>
<organism evidence="1 2">
    <name type="scientific">Ectothiorhodospira magna</name>
    <dbReference type="NCBI Taxonomy" id="867345"/>
    <lineage>
        <taxon>Bacteria</taxon>
        <taxon>Pseudomonadati</taxon>
        <taxon>Pseudomonadota</taxon>
        <taxon>Gammaproteobacteria</taxon>
        <taxon>Chromatiales</taxon>
        <taxon>Ectothiorhodospiraceae</taxon>
        <taxon>Ectothiorhodospira</taxon>
    </lineage>
</organism>
<evidence type="ECO:0008006" key="3">
    <source>
        <dbReference type="Google" id="ProtNLM"/>
    </source>
</evidence>
<dbReference type="EMBL" id="FOFO01000012">
    <property type="protein sequence ID" value="SEP96796.1"/>
    <property type="molecule type" value="Genomic_DNA"/>
</dbReference>
<evidence type="ECO:0000313" key="2">
    <source>
        <dbReference type="Proteomes" id="UP000199496"/>
    </source>
</evidence>
<reference evidence="1 2" key="1">
    <citation type="submission" date="2016-10" db="EMBL/GenBank/DDBJ databases">
        <authorList>
            <person name="de Groot N.N."/>
        </authorList>
    </citation>
    <scope>NUCLEOTIDE SEQUENCE [LARGE SCALE GENOMIC DNA]</scope>
    <source>
        <strain evidence="1 2">B7-7</strain>
    </source>
</reference>
<keyword evidence="2" id="KW-1185">Reference proteome</keyword>
<dbReference type="Proteomes" id="UP000199496">
    <property type="component" value="Unassembled WGS sequence"/>
</dbReference>
<dbReference type="AlphaFoldDB" id="A0A1H9C6H1"/>
<evidence type="ECO:0000313" key="1">
    <source>
        <dbReference type="EMBL" id="SEP96796.1"/>
    </source>
</evidence>
<name>A0A1H9C6H1_9GAMM</name>
<protein>
    <recommendedName>
        <fullName evidence="3">PD-(D/E)XK nuclease superfamily protein</fullName>
    </recommendedName>
</protein>
<dbReference type="STRING" id="867345.SAMN05421693_11273"/>
<gene>
    <name evidence="1" type="ORF">SAMN05421693_11273</name>
</gene>